<keyword evidence="3 6" id="KW-0067">ATP-binding</keyword>
<keyword evidence="5 6" id="KW-0238">DNA-binding</keyword>
<dbReference type="Gene3D" id="1.20.1060.20">
    <property type="match status" value="1"/>
</dbReference>
<dbReference type="Pfam" id="PF02463">
    <property type="entry name" value="SMC_N"/>
    <property type="match status" value="1"/>
</dbReference>
<keyword evidence="4 6" id="KW-0175">Coiled coil</keyword>
<dbReference type="GO" id="GO:0005694">
    <property type="term" value="C:chromosome"/>
    <property type="evidence" value="ECO:0007669"/>
    <property type="project" value="InterPro"/>
</dbReference>
<dbReference type="AlphaFoldDB" id="Q0YTQ3"/>
<feature type="domain" description="SMC hinge" evidence="8">
    <location>
        <begin position="520"/>
        <end position="633"/>
    </location>
</feature>
<dbReference type="GO" id="GO:0006260">
    <property type="term" value="P:DNA replication"/>
    <property type="evidence" value="ECO:0007669"/>
    <property type="project" value="UniProtKB-UniRule"/>
</dbReference>
<dbReference type="EMBL" id="AASE01000002">
    <property type="protein sequence ID" value="EAT59847.1"/>
    <property type="molecule type" value="Genomic_DNA"/>
</dbReference>
<evidence type="ECO:0000256" key="4">
    <source>
        <dbReference type="ARBA" id="ARBA00023054"/>
    </source>
</evidence>
<dbReference type="CDD" id="cd03278">
    <property type="entry name" value="ABC_SMC_barmotin"/>
    <property type="match status" value="1"/>
</dbReference>
<feature type="coiled-coil region" evidence="6">
    <location>
        <begin position="784"/>
        <end position="895"/>
    </location>
</feature>
<sequence>MYLSKIELFGFKSFAHKVRISFDKGLTAIVGPNGCGKTNVVDAMRWVLGEQKSSLLRSAKMENIIFNGSKNLKPLSLTEVSITVENTKNVLPIEYTEVTVTRRLYRSGESEFLLNQVPCRLKDILDLFTDTGMGSDAYSVIELKMIEEIISNKSEERLKLFEEAAGITRYKQRRKQTFKLLESASRDLSRVDDVLAEVEKKVRSLKLQVRKAEKLRELKKEIRELDLALSWLSMEELREKLEPMRQRIREEELRNHECTAKIATEDSITQERELGLLQEETTLSETQKSLNERNQQIHLLEKQLLQHEEHQKNLVSVIARTAAIITEKEQSISEQEQLKNELLQQSVPCEESCSELYDAFKSLADEHDRLDRTLRRERDELSRERRRSAEQQSADNQLALTKRSLESKKEHLRTSVERLETKKVTILQKLAEAAESDHRLSEEINRKQNELGEAKTRESLLLEHRESINARIEEKREALLLRRYGRDKLHNRILLANSVLDNFEGMPEGLAFLEKQKNGTTGLGCISDLLSLDDRYRKAVNAALGESMNYYVCRSLSEAREGIANLTKSDKGKVHFLVLDLVDGSAAGEYKALNGAEKTLDVIDCPPELQAALCLALGKSYITESLQEAETLALQHPDCSFVTLEGEKFSGSGVLFGGSSKNSEGLRLGKKSERERLQKEVAAIEKTIQKEEESLRILREELGSIKTAEQRRDIERLESELGALEKRAARIDAEKNGMKQESEQTGREIESLIQQKNSCDTELQKLLPSITDSEAKGRLIRDTIRKLQESLTSFENRYHELGRDVQTRQSRYKDGLLELEKLKLNIAAADQRLTTLHDEISRMRAEKESSEKEISRGSGASLQIREKLDSLRILSAEEQKRLNELESAYRERQAQHHETLGQLRDLRRKHEVGMQLLSALLQERSQLDQSLDHLFTAVQLKHDCDLAIMSPPAIDNSFDRKKAAEKLEQLLRQREQFGAVNELALEEYETEKERFDFLTEQKEDLLSAETQLRTTIDEINKTALEKFEATWREVRKNFITIFHELFDPEDEVDLIMHAGEDPLEAHIEIVAKPRGKKPLSIEQLSGGEKALTALSLLFAIYLVKPSPFCILDEVDAPLDDANVGRFIKLLKKFENNTQFIIVTHNKKTMASCQALYGVTMEEEGVSKLIPVRLENIRN</sequence>
<dbReference type="InterPro" id="IPR010935">
    <property type="entry name" value="SMC_hinge"/>
</dbReference>
<dbReference type="InterPro" id="IPR036277">
    <property type="entry name" value="SMC_hinge_sf"/>
</dbReference>
<comment type="domain">
    <text evidence="6">Contains large globular domains required for ATP hydrolysis at each terminus and a third globular domain forming a flexible hinge near the middle of the molecule. These domains are separated by coiled-coil structures.</text>
</comment>
<evidence type="ECO:0000256" key="7">
    <source>
        <dbReference type="SAM" id="MobiDB-lite"/>
    </source>
</evidence>
<dbReference type="InterPro" id="IPR024704">
    <property type="entry name" value="SMC"/>
</dbReference>
<dbReference type="SUPFAM" id="SSF75553">
    <property type="entry name" value="Smc hinge domain"/>
    <property type="match status" value="1"/>
</dbReference>
<feature type="coiled-coil region" evidence="6">
    <location>
        <begin position="674"/>
        <end position="755"/>
    </location>
</feature>
<evidence type="ECO:0000256" key="6">
    <source>
        <dbReference type="HAMAP-Rule" id="MF_01894"/>
    </source>
</evidence>
<evidence type="ECO:0000256" key="3">
    <source>
        <dbReference type="ARBA" id="ARBA00022840"/>
    </source>
</evidence>
<keyword evidence="1 6" id="KW-0963">Cytoplasm</keyword>
<evidence type="ECO:0000256" key="1">
    <source>
        <dbReference type="ARBA" id="ARBA00022490"/>
    </source>
</evidence>
<feature type="compositionally biased region" description="Basic and acidic residues" evidence="7">
    <location>
        <begin position="378"/>
        <end position="389"/>
    </location>
</feature>
<dbReference type="NCBIfam" id="TIGR02168">
    <property type="entry name" value="SMC_prok_B"/>
    <property type="match status" value="1"/>
</dbReference>
<dbReference type="PANTHER" id="PTHR43977">
    <property type="entry name" value="STRUCTURAL MAINTENANCE OF CHROMOSOMES PROTEIN 3"/>
    <property type="match status" value="1"/>
</dbReference>
<evidence type="ECO:0000313" key="9">
    <source>
        <dbReference type="EMBL" id="EAT59847.1"/>
    </source>
</evidence>
<dbReference type="GO" id="GO:0005737">
    <property type="term" value="C:cytoplasm"/>
    <property type="evidence" value="ECO:0007669"/>
    <property type="project" value="UniProtKB-SubCell"/>
</dbReference>
<keyword evidence="2 6" id="KW-0547">Nucleotide-binding</keyword>
<dbReference type="PIRSF" id="PIRSF005719">
    <property type="entry name" value="SMC"/>
    <property type="match status" value="1"/>
</dbReference>
<protein>
    <recommendedName>
        <fullName evidence="6">Chromosome partition protein Smc</fullName>
    </recommendedName>
</protein>
<comment type="subunit">
    <text evidence="6">Homodimer.</text>
</comment>
<dbReference type="SMART" id="SM00968">
    <property type="entry name" value="SMC_hinge"/>
    <property type="match status" value="1"/>
</dbReference>
<feature type="binding site" evidence="6">
    <location>
        <begin position="32"/>
        <end position="39"/>
    </location>
    <ligand>
        <name>ATP</name>
        <dbReference type="ChEBI" id="CHEBI:30616"/>
    </ligand>
</feature>
<dbReference type="HAMAP" id="MF_01894">
    <property type="entry name" value="Smc_prok"/>
    <property type="match status" value="1"/>
</dbReference>
<comment type="subcellular location">
    <subcellularLocation>
        <location evidence="6">Cytoplasm</location>
    </subcellularLocation>
</comment>
<comment type="caution">
    <text evidence="9">The sequence shown here is derived from an EMBL/GenBank/DDBJ whole genome shotgun (WGS) entry which is preliminary data.</text>
</comment>
<organism evidence="9 10">
    <name type="scientific">Chlorobium ferrooxidans DSM 13031</name>
    <dbReference type="NCBI Taxonomy" id="377431"/>
    <lineage>
        <taxon>Bacteria</taxon>
        <taxon>Pseudomonadati</taxon>
        <taxon>Chlorobiota</taxon>
        <taxon>Chlorobiia</taxon>
        <taxon>Chlorobiales</taxon>
        <taxon>Chlorobiaceae</taxon>
        <taxon>Chlorobium/Pelodictyon group</taxon>
        <taxon>Chlorobium</taxon>
    </lineage>
</organism>
<dbReference type="InterPro" id="IPR003395">
    <property type="entry name" value="RecF/RecN/SMC_N"/>
</dbReference>
<dbReference type="GO" id="GO:0007062">
    <property type="term" value="P:sister chromatid cohesion"/>
    <property type="evidence" value="ECO:0007669"/>
    <property type="project" value="InterPro"/>
</dbReference>
<dbReference type="SUPFAM" id="SSF52540">
    <property type="entry name" value="P-loop containing nucleoside triphosphate hydrolases"/>
    <property type="match status" value="1"/>
</dbReference>
<feature type="compositionally biased region" description="Polar residues" evidence="7">
    <location>
        <begin position="390"/>
        <end position="399"/>
    </location>
</feature>
<feature type="coiled-coil region" evidence="6">
    <location>
        <begin position="181"/>
        <end position="254"/>
    </location>
</feature>
<comment type="similarity">
    <text evidence="6">Belongs to the SMC family.</text>
</comment>
<reference evidence="9 10" key="2">
    <citation type="submission" date="2006-07" db="EMBL/GenBank/DDBJ databases">
        <title>Sequencing of the draft genome and assembly of Chlorobium ferroxidans DSM 13031.</title>
        <authorList>
            <consortium name="US DOE Joint Genome Institute (JGI-PGF)"/>
            <person name="Copeland A."/>
            <person name="Lucas S."/>
            <person name="Lapidus A."/>
            <person name="Barry K."/>
            <person name="Glavina del Rio T."/>
            <person name="Dalin E."/>
            <person name="Tice H."/>
            <person name="Bruce D."/>
            <person name="Pitluck S."/>
            <person name="Richardson P."/>
        </authorList>
    </citation>
    <scope>NUCLEOTIDE SEQUENCE [LARGE SCALE GENOMIC DNA]</scope>
    <source>
        <strain evidence="9 10">DSM 13031</strain>
    </source>
</reference>
<evidence type="ECO:0000256" key="5">
    <source>
        <dbReference type="ARBA" id="ARBA00023125"/>
    </source>
</evidence>
<dbReference type="GO" id="GO:0030261">
    <property type="term" value="P:chromosome condensation"/>
    <property type="evidence" value="ECO:0007669"/>
    <property type="project" value="InterPro"/>
</dbReference>
<dbReference type="Proteomes" id="UP000004162">
    <property type="component" value="Unassembled WGS sequence"/>
</dbReference>
<dbReference type="GO" id="GO:0003677">
    <property type="term" value="F:DNA binding"/>
    <property type="evidence" value="ECO:0007669"/>
    <property type="project" value="UniProtKB-UniRule"/>
</dbReference>
<dbReference type="GO" id="GO:0016887">
    <property type="term" value="F:ATP hydrolysis activity"/>
    <property type="evidence" value="ECO:0007669"/>
    <property type="project" value="InterPro"/>
</dbReference>
<dbReference type="InterPro" id="IPR027417">
    <property type="entry name" value="P-loop_NTPase"/>
</dbReference>
<dbReference type="RefSeq" id="WP_006365625.1">
    <property type="nucleotide sequence ID" value="NZ_AASE01000002.1"/>
</dbReference>
<dbReference type="GO" id="GO:0007059">
    <property type="term" value="P:chromosome segregation"/>
    <property type="evidence" value="ECO:0007669"/>
    <property type="project" value="UniProtKB-UniRule"/>
</dbReference>
<evidence type="ECO:0000259" key="8">
    <source>
        <dbReference type="SMART" id="SM00968"/>
    </source>
</evidence>
<dbReference type="OrthoDB" id="9808768at2"/>
<evidence type="ECO:0000256" key="2">
    <source>
        <dbReference type="ARBA" id="ARBA00022741"/>
    </source>
</evidence>
<dbReference type="Gene3D" id="3.30.70.1620">
    <property type="match status" value="1"/>
</dbReference>
<keyword evidence="10" id="KW-1185">Reference proteome</keyword>
<dbReference type="Gene3D" id="3.40.50.300">
    <property type="entry name" value="P-loop containing nucleotide triphosphate hydrolases"/>
    <property type="match status" value="2"/>
</dbReference>
<gene>
    <name evidence="6" type="primary">smc</name>
    <name evidence="9" type="ORF">CferDRAFT_1854</name>
</gene>
<dbReference type="GO" id="GO:0005524">
    <property type="term" value="F:ATP binding"/>
    <property type="evidence" value="ECO:0007669"/>
    <property type="project" value="UniProtKB-UniRule"/>
</dbReference>
<feature type="region of interest" description="Disordered" evidence="7">
    <location>
        <begin position="378"/>
        <end position="399"/>
    </location>
</feature>
<proteinExistence type="inferred from homology"/>
<evidence type="ECO:0000313" key="10">
    <source>
        <dbReference type="Proteomes" id="UP000004162"/>
    </source>
</evidence>
<dbReference type="InterPro" id="IPR011890">
    <property type="entry name" value="SMC_prok"/>
</dbReference>
<comment type="function">
    <text evidence="6">Required for chromosome condensation and partitioning.</text>
</comment>
<accession>Q0YTQ3</accession>
<dbReference type="Pfam" id="PF06470">
    <property type="entry name" value="SMC_hinge"/>
    <property type="match status" value="1"/>
</dbReference>
<name>Q0YTQ3_9CHLB</name>
<reference evidence="9 10" key="1">
    <citation type="submission" date="2006-07" db="EMBL/GenBank/DDBJ databases">
        <title>Annotation of the draft genome assembly of Chlorobium ferroxidans DSM 13031.</title>
        <authorList>
            <consortium name="US DOE Joint Genome Institute (JGI-ORNL)"/>
            <person name="Larimer F."/>
            <person name="Land M."/>
            <person name="Hauser L."/>
        </authorList>
    </citation>
    <scope>NUCLEOTIDE SEQUENCE [LARGE SCALE GENOMIC DNA]</scope>
    <source>
        <strain evidence="9 10">DSM 13031</strain>
    </source>
</reference>